<evidence type="ECO:0000313" key="3">
    <source>
        <dbReference type="EMBL" id="GAA2136833.1"/>
    </source>
</evidence>
<dbReference type="EMBL" id="BAAAQB010000030">
    <property type="protein sequence ID" value="GAA2136833.1"/>
    <property type="molecule type" value="Genomic_DNA"/>
</dbReference>
<evidence type="ECO:0000256" key="1">
    <source>
        <dbReference type="ARBA" id="ARBA00004196"/>
    </source>
</evidence>
<accession>A0ABN2Z508</accession>
<protein>
    <recommendedName>
        <fullName evidence="2">Heparinase II/III-like C-terminal domain-containing protein</fullName>
    </recommendedName>
</protein>
<dbReference type="Gene3D" id="2.70.98.70">
    <property type="match status" value="1"/>
</dbReference>
<organism evidence="3 4">
    <name type="scientific">Arthrobacter humicola</name>
    <dbReference type="NCBI Taxonomy" id="409291"/>
    <lineage>
        <taxon>Bacteria</taxon>
        <taxon>Bacillati</taxon>
        <taxon>Actinomycetota</taxon>
        <taxon>Actinomycetes</taxon>
        <taxon>Micrococcales</taxon>
        <taxon>Micrococcaceae</taxon>
        <taxon>Arthrobacter</taxon>
    </lineage>
</organism>
<feature type="domain" description="Heparinase II/III-like C-terminal" evidence="2">
    <location>
        <begin position="547"/>
        <end position="714"/>
    </location>
</feature>
<dbReference type="Gene3D" id="1.50.10.100">
    <property type="entry name" value="Chondroitin AC/alginate lyase"/>
    <property type="match status" value="1"/>
</dbReference>
<evidence type="ECO:0000259" key="2">
    <source>
        <dbReference type="Pfam" id="PF07940"/>
    </source>
</evidence>
<reference evidence="3 4" key="1">
    <citation type="journal article" date="2019" name="Int. J. Syst. Evol. Microbiol.">
        <title>The Global Catalogue of Microorganisms (GCM) 10K type strain sequencing project: providing services to taxonomists for standard genome sequencing and annotation.</title>
        <authorList>
            <consortium name="The Broad Institute Genomics Platform"/>
            <consortium name="The Broad Institute Genome Sequencing Center for Infectious Disease"/>
            <person name="Wu L."/>
            <person name="Ma J."/>
        </authorList>
    </citation>
    <scope>NUCLEOTIDE SEQUENCE [LARGE SCALE GENOMIC DNA]</scope>
    <source>
        <strain evidence="3 4">JCM 15921</strain>
    </source>
</reference>
<dbReference type="InterPro" id="IPR008929">
    <property type="entry name" value="Chondroitin_lyas"/>
</dbReference>
<sequence length="765" mass="79338">MKSPRRYLACQATNGVPAGPTSRWVSITSAGVALSVLISVLTMSPASAATLSEQRAALRQISYAAAQNYVDARPFMTQLARSNALTVKSAIASGTASLKPVGDALTAATTQSAMDVVAVQMKAEALRASTVRKTAEQLTVLKGLRATQQTVANTALDDLAAARITPTAYGATKDRTSAFTTQLAADTAAQLGVIGKPLPAVDLKSSAWLAAMQNAAGTIPSAPGWIGFPGGCALPSASSAFTPVLPTTGPGVATSAKLIANSKSRIGADASLAAIHAQMLRSASSEAATHLQLSDLRTAYVPRVARLGYGWLSGGDQASRNALASEAKQILAAGPAGMNTLTSSHLLLAAATATDWAKSTGMEETVLVRWLGPQTCLQADKENFVDAPTNIAAIHNSANFIAAAVFLKKSPARAAALARESLVSIQPALHLITADGGTQEGPGYWTYQSRAIAVLYSSLPNVYSAVPVAMPSLAKVSAYAMNSTDPTDHPTPFADAEPAELSPLMPAWDAHVRNNSGVAAWVAKKFKQKPDAYLMWWASTPGSLPAKKSELYPQTGLAVLQLPGSTATLKGGVNAANHAHLDLGVISFFRRGVQWSVDPGGLDNAPSGYYSEPTRWTYWKTSTSSHSTLMMQGVNQPTTAVGQVTEPSASTASADLRQALPGTSAATRSISHGAASMVIHDVVSADKPMDLVWQWVTDATVTVGSNRAVLNRDGQTLVLAFTGAPAGSVLTAVPAPEKGPDGRALTIVKLSMPQVQNLNLSATAS</sequence>
<dbReference type="SUPFAM" id="SSF48230">
    <property type="entry name" value="Chondroitin AC/alginate lyase"/>
    <property type="match status" value="1"/>
</dbReference>
<comment type="subcellular location">
    <subcellularLocation>
        <location evidence="1">Cell envelope</location>
    </subcellularLocation>
</comment>
<dbReference type="Proteomes" id="UP001500102">
    <property type="component" value="Unassembled WGS sequence"/>
</dbReference>
<keyword evidence="4" id="KW-1185">Reference proteome</keyword>
<dbReference type="PANTHER" id="PTHR38045:SF1">
    <property type="entry name" value="HEPARINASE II_III-LIKE PROTEIN"/>
    <property type="match status" value="1"/>
</dbReference>
<comment type="caution">
    <text evidence="3">The sequence shown here is derived from an EMBL/GenBank/DDBJ whole genome shotgun (WGS) entry which is preliminary data.</text>
</comment>
<dbReference type="PANTHER" id="PTHR38045">
    <property type="entry name" value="CHROMOSOME 1, WHOLE GENOME SHOTGUN SEQUENCE"/>
    <property type="match status" value="1"/>
</dbReference>
<dbReference type="InterPro" id="IPR012480">
    <property type="entry name" value="Hepar_II_III_C"/>
</dbReference>
<evidence type="ECO:0000313" key="4">
    <source>
        <dbReference type="Proteomes" id="UP001500102"/>
    </source>
</evidence>
<proteinExistence type="predicted"/>
<gene>
    <name evidence="3" type="ORF">GCM10009825_22380</name>
</gene>
<dbReference type="Pfam" id="PF07940">
    <property type="entry name" value="Hepar_II_III_C"/>
    <property type="match status" value="1"/>
</dbReference>
<name>A0ABN2Z508_9MICC</name>